<dbReference type="Proteomes" id="UP000789366">
    <property type="component" value="Unassembled WGS sequence"/>
</dbReference>
<keyword evidence="2" id="KW-1185">Reference proteome</keyword>
<proteinExistence type="predicted"/>
<evidence type="ECO:0000313" key="2">
    <source>
        <dbReference type="Proteomes" id="UP000789366"/>
    </source>
</evidence>
<gene>
    <name evidence="1" type="ORF">SPELUC_LOCUS8512</name>
</gene>
<reference evidence="1" key="1">
    <citation type="submission" date="2021-06" db="EMBL/GenBank/DDBJ databases">
        <authorList>
            <person name="Kallberg Y."/>
            <person name="Tangrot J."/>
            <person name="Rosling A."/>
        </authorList>
    </citation>
    <scope>NUCLEOTIDE SEQUENCE</scope>
    <source>
        <strain evidence="1">28 12/20/2015</strain>
    </source>
</reference>
<protein>
    <submittedName>
        <fullName evidence="1">16010_t:CDS:1</fullName>
    </submittedName>
</protein>
<sequence>MMKVILKKQQKCHKVTKKALKNDESDIIKHQESDEKHCKVTKEATKETTKEAMKE</sequence>
<accession>A0ACA9N886</accession>
<organism evidence="1 2">
    <name type="scientific">Cetraspora pellucida</name>
    <dbReference type="NCBI Taxonomy" id="1433469"/>
    <lineage>
        <taxon>Eukaryota</taxon>
        <taxon>Fungi</taxon>
        <taxon>Fungi incertae sedis</taxon>
        <taxon>Mucoromycota</taxon>
        <taxon>Glomeromycotina</taxon>
        <taxon>Glomeromycetes</taxon>
        <taxon>Diversisporales</taxon>
        <taxon>Gigasporaceae</taxon>
        <taxon>Cetraspora</taxon>
    </lineage>
</organism>
<name>A0ACA9N886_9GLOM</name>
<comment type="caution">
    <text evidence="1">The sequence shown here is derived from an EMBL/GenBank/DDBJ whole genome shotgun (WGS) entry which is preliminary data.</text>
</comment>
<evidence type="ECO:0000313" key="1">
    <source>
        <dbReference type="EMBL" id="CAG8639503.1"/>
    </source>
</evidence>
<dbReference type="EMBL" id="CAJVPW010012868">
    <property type="protein sequence ID" value="CAG8639503.1"/>
    <property type="molecule type" value="Genomic_DNA"/>
</dbReference>